<evidence type="ECO:0000313" key="4">
    <source>
        <dbReference type="Proteomes" id="UP001164746"/>
    </source>
</evidence>
<dbReference type="EMBL" id="CP111021">
    <property type="protein sequence ID" value="WAR16177.1"/>
    <property type="molecule type" value="Genomic_DNA"/>
</dbReference>
<feature type="coiled-coil region" evidence="1">
    <location>
        <begin position="62"/>
        <end position="103"/>
    </location>
</feature>
<gene>
    <name evidence="3" type="ORF">MAR_030771</name>
</gene>
<dbReference type="Proteomes" id="UP001164746">
    <property type="component" value="Chromosome 10"/>
</dbReference>
<feature type="chain" id="PRO_5046289762" evidence="2">
    <location>
        <begin position="17"/>
        <end position="161"/>
    </location>
</feature>
<keyword evidence="4" id="KW-1185">Reference proteome</keyword>
<organism evidence="3 4">
    <name type="scientific">Mya arenaria</name>
    <name type="common">Soft-shell clam</name>
    <dbReference type="NCBI Taxonomy" id="6604"/>
    <lineage>
        <taxon>Eukaryota</taxon>
        <taxon>Metazoa</taxon>
        <taxon>Spiralia</taxon>
        <taxon>Lophotrochozoa</taxon>
        <taxon>Mollusca</taxon>
        <taxon>Bivalvia</taxon>
        <taxon>Autobranchia</taxon>
        <taxon>Heteroconchia</taxon>
        <taxon>Euheterodonta</taxon>
        <taxon>Imparidentia</taxon>
        <taxon>Neoheterodontei</taxon>
        <taxon>Myida</taxon>
        <taxon>Myoidea</taxon>
        <taxon>Myidae</taxon>
        <taxon>Mya</taxon>
    </lineage>
</organism>
<keyword evidence="2" id="KW-0732">Signal</keyword>
<keyword evidence="1" id="KW-0175">Coiled coil</keyword>
<evidence type="ECO:0000256" key="2">
    <source>
        <dbReference type="SAM" id="SignalP"/>
    </source>
</evidence>
<sequence length="161" mass="18195">MTGLLQLLLLVSVTMATEPSCPACSKYDYEEKVLERMIRMEFAFEKVLKENKAVSKTVEQDLMLIKEENERLHATVDALKDQQEQAERRLDSLMEEVERNQSSTLEKIYYDSNSTLEQTIAAFNNIKGLNEVVSGVASSLQALLSAGKSFLPFSHWPSAIM</sequence>
<name>A0ABY7F1V6_MYAAR</name>
<evidence type="ECO:0000256" key="1">
    <source>
        <dbReference type="SAM" id="Coils"/>
    </source>
</evidence>
<accession>A0ABY7F1V6</accession>
<reference evidence="3" key="1">
    <citation type="submission" date="2022-11" db="EMBL/GenBank/DDBJ databases">
        <title>Centuries of genome instability and evolution in soft-shell clam transmissible cancer (bioRxiv).</title>
        <authorList>
            <person name="Hart S.F.M."/>
            <person name="Yonemitsu M.A."/>
            <person name="Giersch R.M."/>
            <person name="Beal B.F."/>
            <person name="Arriagada G."/>
            <person name="Davis B.W."/>
            <person name="Ostrander E.A."/>
            <person name="Goff S.P."/>
            <person name="Metzger M.J."/>
        </authorList>
    </citation>
    <scope>NUCLEOTIDE SEQUENCE</scope>
    <source>
        <strain evidence="3">MELC-2E11</strain>
        <tissue evidence="3">Siphon/mantle</tissue>
    </source>
</reference>
<feature type="signal peptide" evidence="2">
    <location>
        <begin position="1"/>
        <end position="16"/>
    </location>
</feature>
<proteinExistence type="predicted"/>
<protein>
    <submittedName>
        <fullName evidence="3">Uncharacterized protein</fullName>
    </submittedName>
</protein>
<evidence type="ECO:0000313" key="3">
    <source>
        <dbReference type="EMBL" id="WAR16177.1"/>
    </source>
</evidence>